<keyword evidence="1" id="KW-1133">Transmembrane helix</keyword>
<dbReference type="Proteomes" id="UP001181347">
    <property type="component" value="Unassembled WGS sequence"/>
</dbReference>
<dbReference type="RefSeq" id="WP_014776315.1">
    <property type="nucleotide sequence ID" value="NZ_BAAFKU010000024.1"/>
</dbReference>
<feature type="transmembrane region" description="Helical" evidence="1">
    <location>
        <begin position="12"/>
        <end position="38"/>
    </location>
</feature>
<comment type="caution">
    <text evidence="2">The sequence shown here is derived from an EMBL/GenBank/DDBJ whole genome shotgun (WGS) entry which is preliminary data.</text>
</comment>
<sequence>MKDSPSPTGNIVTSLIFFGVTAAIAIILFIDAFVMWLASLTGSVAVAALITGGFFAVIAAVVYLLAVRSALNYIRDRIETVYEVASRIKEGYDWLSDKFSFLSFLRRSR</sequence>
<organism evidence="2 3">
    <name type="scientific">Alistipes finegoldii</name>
    <dbReference type="NCBI Taxonomy" id="214856"/>
    <lineage>
        <taxon>Bacteria</taxon>
        <taxon>Pseudomonadati</taxon>
        <taxon>Bacteroidota</taxon>
        <taxon>Bacteroidia</taxon>
        <taxon>Bacteroidales</taxon>
        <taxon>Rikenellaceae</taxon>
        <taxon>Alistipes</taxon>
    </lineage>
</organism>
<dbReference type="AlphaFoldDB" id="A0AAE4RZK6"/>
<name>A0AAE4RZK6_9BACT</name>
<proteinExistence type="predicted"/>
<keyword evidence="1" id="KW-0812">Transmembrane</keyword>
<evidence type="ECO:0000313" key="3">
    <source>
        <dbReference type="Proteomes" id="UP001181347"/>
    </source>
</evidence>
<accession>A0AAE4RZK6</accession>
<dbReference type="EMBL" id="JAWDES010000006">
    <property type="protein sequence ID" value="MDU0261661.1"/>
    <property type="molecule type" value="Genomic_DNA"/>
</dbReference>
<gene>
    <name evidence="2" type="ORF">RVH17_16385</name>
</gene>
<keyword evidence="1" id="KW-0472">Membrane</keyword>
<protein>
    <recommendedName>
        <fullName evidence="4">Phage holin family protein</fullName>
    </recommendedName>
</protein>
<evidence type="ECO:0000313" key="2">
    <source>
        <dbReference type="EMBL" id="MDU0261661.1"/>
    </source>
</evidence>
<feature type="transmembrane region" description="Helical" evidence="1">
    <location>
        <begin position="44"/>
        <end position="67"/>
    </location>
</feature>
<reference evidence="2" key="1">
    <citation type="submission" date="2023-10" db="EMBL/GenBank/DDBJ databases">
        <title>Genome Sequence of the Bacteria from From Gut Wall in Crohn's Disease.</title>
        <authorList>
            <person name="Rodriguez-Palacios A."/>
        </authorList>
    </citation>
    <scope>NUCLEOTIDE SEQUENCE</scope>
    <source>
        <strain evidence="2">CavFT-hAR58</strain>
    </source>
</reference>
<evidence type="ECO:0008006" key="4">
    <source>
        <dbReference type="Google" id="ProtNLM"/>
    </source>
</evidence>
<evidence type="ECO:0000256" key="1">
    <source>
        <dbReference type="SAM" id="Phobius"/>
    </source>
</evidence>